<accession>A0A1F5YNV9</accession>
<evidence type="ECO:0000313" key="2">
    <source>
        <dbReference type="Proteomes" id="UP000178448"/>
    </source>
</evidence>
<dbReference type="AlphaFoldDB" id="A0A1F5YNV9"/>
<organism evidence="1 2">
    <name type="scientific">Candidatus Gottesmanbacteria bacterium RBG_16_52_11</name>
    <dbReference type="NCBI Taxonomy" id="1798374"/>
    <lineage>
        <taxon>Bacteria</taxon>
        <taxon>Candidatus Gottesmaniibacteriota</taxon>
    </lineage>
</organism>
<proteinExistence type="predicted"/>
<dbReference type="Gene3D" id="2.40.30.90">
    <property type="entry name" value="Bacterial fluorinating enzyme like"/>
    <property type="match status" value="1"/>
</dbReference>
<dbReference type="STRING" id="1798374.A2Z33_01455"/>
<comment type="caution">
    <text evidence="1">The sequence shown here is derived from an EMBL/GenBank/DDBJ whole genome shotgun (WGS) entry which is preliminary data.</text>
</comment>
<name>A0A1F5YNV9_9BACT</name>
<gene>
    <name evidence="1" type="ORF">A2Z33_01455</name>
</gene>
<reference evidence="1 2" key="1">
    <citation type="journal article" date="2016" name="Nat. Commun.">
        <title>Thousands of microbial genomes shed light on interconnected biogeochemical processes in an aquifer system.</title>
        <authorList>
            <person name="Anantharaman K."/>
            <person name="Brown C.T."/>
            <person name="Hug L.A."/>
            <person name="Sharon I."/>
            <person name="Castelle C.J."/>
            <person name="Probst A.J."/>
            <person name="Thomas B.C."/>
            <person name="Singh A."/>
            <person name="Wilkins M.J."/>
            <person name="Karaoz U."/>
            <person name="Brodie E.L."/>
            <person name="Williams K.H."/>
            <person name="Hubbard S.S."/>
            <person name="Banfield J.F."/>
        </authorList>
    </citation>
    <scope>NUCLEOTIDE SEQUENCE [LARGE SCALE GENOMIC DNA]</scope>
</reference>
<protein>
    <submittedName>
        <fullName evidence="1">Uncharacterized protein</fullName>
    </submittedName>
</protein>
<dbReference type="InterPro" id="IPR023227">
    <property type="entry name" value="SAM_OH_AdoTrfase_C_sf"/>
</dbReference>
<evidence type="ECO:0000313" key="1">
    <source>
        <dbReference type="EMBL" id="OGG01891.1"/>
    </source>
</evidence>
<dbReference type="Proteomes" id="UP000178448">
    <property type="component" value="Unassembled WGS sequence"/>
</dbReference>
<dbReference type="EMBL" id="MFJD01000009">
    <property type="protein sequence ID" value="OGG01891.1"/>
    <property type="molecule type" value="Genomic_DNA"/>
</dbReference>
<sequence length="261" mass="28754">MRPQFIQLIADYQTGDPAFSEVIQKLTLLIPGVTVIPTSVPRFSTLATGFWTGQLASVNPVPDMVIYTNTAPRRDQTGSRTRNEGERLVYAELDNGVRIIGVNAGYCFSFVKTMISKFVWVNVANRGSQFRSRDFYPEAVAGIIRNEPKWIGSRIGPDTLPEVPPGKLAWIDGYGNLKTTTPKSAVSFKLGQPVLIELNGMGRTAYYSDGTFAVREGEMAFAPGSSGGDDPFMEIFLRGLSAHDEFGNPDTETQFRVKAQR</sequence>